<dbReference type="Proteomes" id="UP000054544">
    <property type="component" value="Unassembled WGS sequence"/>
</dbReference>
<dbReference type="AlphaFoldDB" id="A0A0D9NH26"/>
<proteinExistence type="predicted"/>
<evidence type="ECO:0000313" key="2">
    <source>
        <dbReference type="Proteomes" id="UP000054544"/>
    </source>
</evidence>
<keyword evidence="2" id="KW-1185">Reference proteome</keyword>
<sequence>MPSDRVNQRLRLGVIAVFESLNKLLSCERFAGAIMLLHEEFRPRPCLGPHQGVECDKTEGWVPRKTPVVPPHCVLDVILVLSRPQARLHKVGSAVREEAGECQ</sequence>
<gene>
    <name evidence="1" type="ORF">H634G_11660</name>
</gene>
<accession>A0A0D9NH26</accession>
<reference evidence="2" key="1">
    <citation type="journal article" date="2014" name="BMC Genomics">
        <title>The genome sequence of the biocontrol fungus Metarhizium anisopliae and comparative genomics of Metarhizium species.</title>
        <authorList>
            <person name="Pattemore J.A."/>
            <person name="Hane J.K."/>
            <person name="Williams A.H."/>
            <person name="Wilson B.A."/>
            <person name="Stodart B.J."/>
            <person name="Ash G.J."/>
        </authorList>
    </citation>
    <scope>NUCLEOTIDE SEQUENCE [LARGE SCALE GENOMIC DNA]</scope>
    <source>
        <strain evidence="2">BRIP 53293</strain>
    </source>
</reference>
<name>A0A0D9NH26_METAN</name>
<evidence type="ECO:0000313" key="1">
    <source>
        <dbReference type="EMBL" id="KJK73274.1"/>
    </source>
</evidence>
<dbReference type="EMBL" id="KE385074">
    <property type="protein sequence ID" value="KJK73274.1"/>
    <property type="molecule type" value="Genomic_DNA"/>
</dbReference>
<organism evidence="1 2">
    <name type="scientific">Metarhizium anisopliae BRIP 53293</name>
    <dbReference type="NCBI Taxonomy" id="1291518"/>
    <lineage>
        <taxon>Eukaryota</taxon>
        <taxon>Fungi</taxon>
        <taxon>Dikarya</taxon>
        <taxon>Ascomycota</taxon>
        <taxon>Pezizomycotina</taxon>
        <taxon>Sordariomycetes</taxon>
        <taxon>Hypocreomycetidae</taxon>
        <taxon>Hypocreales</taxon>
        <taxon>Clavicipitaceae</taxon>
        <taxon>Metarhizium</taxon>
    </lineage>
</organism>
<protein>
    <submittedName>
        <fullName evidence="1">Uncharacterized protein</fullName>
    </submittedName>
</protein>